<dbReference type="EMBL" id="NOJY02000009">
    <property type="protein sequence ID" value="RDY28092.1"/>
    <property type="molecule type" value="Genomic_DNA"/>
</dbReference>
<dbReference type="OrthoDB" id="9804948at2"/>
<dbReference type="PANTHER" id="PTHR43420">
    <property type="entry name" value="ACETYLTRANSFERASE"/>
    <property type="match status" value="1"/>
</dbReference>
<dbReference type="InterPro" id="IPR016181">
    <property type="entry name" value="Acyl_CoA_acyltransferase"/>
</dbReference>
<keyword evidence="1 4" id="KW-0808">Transferase</keyword>
<keyword evidence="5" id="KW-1185">Reference proteome</keyword>
<dbReference type="InterPro" id="IPR050680">
    <property type="entry name" value="YpeA/RimI_acetyltransf"/>
</dbReference>
<dbReference type="PROSITE" id="PS51186">
    <property type="entry name" value="GNAT"/>
    <property type="match status" value="1"/>
</dbReference>
<organism evidence="4 5">
    <name type="scientific">Romboutsia weinsteinii</name>
    <dbReference type="NCBI Taxonomy" id="2020949"/>
    <lineage>
        <taxon>Bacteria</taxon>
        <taxon>Bacillati</taxon>
        <taxon>Bacillota</taxon>
        <taxon>Clostridia</taxon>
        <taxon>Peptostreptococcales</taxon>
        <taxon>Peptostreptococcaceae</taxon>
        <taxon>Romboutsia</taxon>
    </lineage>
</organism>
<evidence type="ECO:0000313" key="4">
    <source>
        <dbReference type="EMBL" id="RDY28092.1"/>
    </source>
</evidence>
<reference evidence="4 5" key="1">
    <citation type="journal article" date="2017" name="Genome Announc.">
        <title>Draft Genome Sequence of Romboutsia weinsteinii sp. nov. Strain CCRI-19649(T) Isolated from Surface Water.</title>
        <authorList>
            <person name="Maheux A.F."/>
            <person name="Boudreau D.K."/>
            <person name="Berube E."/>
            <person name="Boissinot M."/>
            <person name="Cantin P."/>
            <person name="Raymond F."/>
            <person name="Corbeil J."/>
            <person name="Omar R.F."/>
            <person name="Bergeron M.G."/>
        </authorList>
    </citation>
    <scope>NUCLEOTIDE SEQUENCE [LARGE SCALE GENOMIC DNA]</scope>
    <source>
        <strain evidence="4 5">CCRI-19649</strain>
    </source>
</reference>
<dbReference type="PANTHER" id="PTHR43420:SF31">
    <property type="entry name" value="ACETYLTRANSFERASE"/>
    <property type="match status" value="1"/>
</dbReference>
<evidence type="ECO:0000256" key="2">
    <source>
        <dbReference type="ARBA" id="ARBA00023315"/>
    </source>
</evidence>
<proteinExistence type="predicted"/>
<feature type="domain" description="N-acetyltransferase" evidence="3">
    <location>
        <begin position="16"/>
        <end position="166"/>
    </location>
</feature>
<dbReference type="Proteomes" id="UP000215694">
    <property type="component" value="Unassembled WGS sequence"/>
</dbReference>
<dbReference type="CDD" id="cd04301">
    <property type="entry name" value="NAT_SF"/>
    <property type="match status" value="1"/>
</dbReference>
<dbReference type="InterPro" id="IPR000182">
    <property type="entry name" value="GNAT_dom"/>
</dbReference>
<gene>
    <name evidence="4" type="ORF">CHL78_007255</name>
</gene>
<protein>
    <submittedName>
        <fullName evidence="4">GNAT family N-acetyltransferase</fullName>
    </submittedName>
</protein>
<comment type="caution">
    <text evidence="4">The sequence shown here is derived from an EMBL/GenBank/DDBJ whole genome shotgun (WGS) entry which is preliminary data.</text>
</comment>
<dbReference type="Gene3D" id="3.40.630.30">
    <property type="match status" value="1"/>
</dbReference>
<evidence type="ECO:0000259" key="3">
    <source>
        <dbReference type="PROSITE" id="PS51186"/>
    </source>
</evidence>
<name>A0A371J5N7_9FIRM</name>
<dbReference type="Pfam" id="PF00583">
    <property type="entry name" value="Acetyltransf_1"/>
    <property type="match status" value="1"/>
</dbReference>
<dbReference type="SUPFAM" id="SSF55729">
    <property type="entry name" value="Acyl-CoA N-acyltransferases (Nat)"/>
    <property type="match status" value="1"/>
</dbReference>
<sequence>MMESLYVNGNRYEFVTNYKENKQLRESFNNLTRKTYGFDFEKWYEDGYWKDNYIPYSLVHEGKVISNVSVNIMDFIILGEKKRYIQIGTVMTDRKYQGNGLSRILMQKVLDQWEDKCDSLYLFANKEVLNFYPKFGFTSENEYQYSIDIRGKSYLNNKRKMDMNKEEDIKLLCNIIPNSKDLWKISMINNTSLVMFYCTSFMKDSIYHIEELDAIAIADYDEDTIYLHDIFSIKNVKLHSVINHLATKDIKNVILGFTPNSVDNYEGSLLKDEDNTLFIKDGKGNPFKSNKLMFPILSHA</sequence>
<accession>A0A371J5N7</accession>
<dbReference type="AlphaFoldDB" id="A0A371J5N7"/>
<evidence type="ECO:0000256" key="1">
    <source>
        <dbReference type="ARBA" id="ARBA00022679"/>
    </source>
</evidence>
<dbReference type="GO" id="GO:0016747">
    <property type="term" value="F:acyltransferase activity, transferring groups other than amino-acyl groups"/>
    <property type="evidence" value="ECO:0007669"/>
    <property type="project" value="InterPro"/>
</dbReference>
<evidence type="ECO:0000313" key="5">
    <source>
        <dbReference type="Proteomes" id="UP000215694"/>
    </source>
</evidence>
<keyword evidence="2" id="KW-0012">Acyltransferase</keyword>